<gene>
    <name evidence="1" type="ORF">CK820_G0041632</name>
</gene>
<comment type="caution">
    <text evidence="1">The sequence shown here is derived from an EMBL/GenBank/DDBJ whole genome shotgun (WGS) entry which is preliminary data.</text>
</comment>
<reference evidence="1 2" key="1">
    <citation type="submission" date="2017-12" db="EMBL/GenBank/DDBJ databases">
        <title>High-resolution comparative analysis of great ape genomes.</title>
        <authorList>
            <person name="Pollen A."/>
            <person name="Hastie A."/>
            <person name="Hormozdiari F."/>
            <person name="Dougherty M."/>
            <person name="Liu R."/>
            <person name="Chaisson M."/>
            <person name="Hoppe E."/>
            <person name="Hill C."/>
            <person name="Pang A."/>
            <person name="Hillier L."/>
            <person name="Baker C."/>
            <person name="Armstrong J."/>
            <person name="Shendure J."/>
            <person name="Paten B."/>
            <person name="Wilson R."/>
            <person name="Chao H."/>
            <person name="Schneider V."/>
            <person name="Ventura M."/>
            <person name="Kronenberg Z."/>
            <person name="Murali S."/>
            <person name="Gordon D."/>
            <person name="Cantsilieris S."/>
            <person name="Munson K."/>
            <person name="Nelson B."/>
            <person name="Raja A."/>
            <person name="Underwood J."/>
            <person name="Diekhans M."/>
            <person name="Fiddes I."/>
            <person name="Haussler D."/>
            <person name="Eichler E."/>
        </authorList>
    </citation>
    <scope>NUCLEOTIDE SEQUENCE [LARGE SCALE GENOMIC DNA]</scope>
    <source>
        <strain evidence="1">Yerkes chimp pedigree #C0471</strain>
    </source>
</reference>
<sequence length="35" mass="4160">MAEFTSYKETASSRHLRFKLQSLSRRLDELEEATK</sequence>
<organism evidence="1 2">
    <name type="scientific">Pan troglodytes</name>
    <name type="common">Chimpanzee</name>
    <dbReference type="NCBI Taxonomy" id="9598"/>
    <lineage>
        <taxon>Eukaryota</taxon>
        <taxon>Metazoa</taxon>
        <taxon>Chordata</taxon>
        <taxon>Craniata</taxon>
        <taxon>Vertebrata</taxon>
        <taxon>Euteleostomi</taxon>
        <taxon>Mammalia</taxon>
        <taxon>Eutheria</taxon>
        <taxon>Euarchontoglires</taxon>
        <taxon>Primates</taxon>
        <taxon>Haplorrhini</taxon>
        <taxon>Catarrhini</taxon>
        <taxon>Hominidae</taxon>
        <taxon>Pan</taxon>
    </lineage>
</organism>
<accession>A0A2J8K431</accession>
<name>A0A2J8K431_PANTR</name>
<dbReference type="Proteomes" id="UP000236370">
    <property type="component" value="Unassembled WGS sequence"/>
</dbReference>
<evidence type="ECO:0000313" key="1">
    <source>
        <dbReference type="EMBL" id="PNI29781.1"/>
    </source>
</evidence>
<dbReference type="EMBL" id="NBAG03000395">
    <property type="protein sequence ID" value="PNI29781.1"/>
    <property type="molecule type" value="Genomic_DNA"/>
</dbReference>
<evidence type="ECO:0000313" key="2">
    <source>
        <dbReference type="Proteomes" id="UP000236370"/>
    </source>
</evidence>
<dbReference type="AlphaFoldDB" id="A0A2J8K431"/>
<proteinExistence type="predicted"/>
<feature type="non-terminal residue" evidence="1">
    <location>
        <position position="35"/>
    </location>
</feature>
<protein>
    <submittedName>
        <fullName evidence="1">LUZP1 isoform 5</fullName>
    </submittedName>
</protein>